<dbReference type="GO" id="GO:0015031">
    <property type="term" value="P:protein transport"/>
    <property type="evidence" value="ECO:0007669"/>
    <property type="project" value="UniProtKB-UniRule"/>
</dbReference>
<keyword evidence="2" id="KW-0813">Transport</keyword>
<evidence type="ECO:0000256" key="2">
    <source>
        <dbReference type="RuleBase" id="RU368010"/>
    </source>
</evidence>
<proteinExistence type="inferred from homology"/>
<dbReference type="GO" id="GO:0000938">
    <property type="term" value="C:GARP complex"/>
    <property type="evidence" value="ECO:0007669"/>
    <property type="project" value="UniProtKB-UniRule"/>
</dbReference>
<keyword evidence="3" id="KW-0175">Coiled coil</keyword>
<dbReference type="Pfam" id="PF08700">
    <property type="entry name" value="VPS51_Exo84_N"/>
    <property type="match status" value="1"/>
</dbReference>
<dbReference type="GO" id="GO:0007041">
    <property type="term" value="P:lysosomal transport"/>
    <property type="evidence" value="ECO:0007669"/>
    <property type="project" value="TreeGrafter"/>
</dbReference>
<feature type="coiled-coil region" evidence="3">
    <location>
        <begin position="119"/>
        <end position="146"/>
    </location>
</feature>
<reference evidence="5" key="1">
    <citation type="submission" date="2021-01" db="EMBL/GenBank/DDBJ databases">
        <authorList>
            <person name="Corre E."/>
            <person name="Pelletier E."/>
            <person name="Niang G."/>
            <person name="Scheremetjew M."/>
            <person name="Finn R."/>
            <person name="Kale V."/>
            <person name="Holt S."/>
            <person name="Cochrane G."/>
            <person name="Meng A."/>
            <person name="Brown T."/>
            <person name="Cohen L."/>
        </authorList>
    </citation>
    <scope>NUCLEOTIDE SEQUENCE</scope>
    <source>
        <strain evidence="5">CCMP1897</strain>
    </source>
</reference>
<accession>A0A7S3XD21</accession>
<dbReference type="PANTHER" id="PTHR15954">
    <property type="entry name" value="VACUOLAR PROTEIN SORTING-ASSOCIATED PROTEIN 51 HOMOLOG"/>
    <property type="match status" value="1"/>
</dbReference>
<comment type="subunit">
    <text evidence="2">Component of the Golgi-associated retrograde protein (GARP) complex.</text>
</comment>
<feature type="compositionally biased region" description="Basic and acidic residues" evidence="4">
    <location>
        <begin position="26"/>
        <end position="55"/>
    </location>
</feature>
<comment type="function">
    <text evidence="2">Acts as component of the GARP complex that is involved in retrograde transport from early and late endosomes to the trans-Golgi network (TGN).</text>
</comment>
<evidence type="ECO:0000256" key="1">
    <source>
        <dbReference type="ARBA" id="ARBA00006080"/>
    </source>
</evidence>
<keyword evidence="2" id="KW-0653">Protein transport</keyword>
<organism evidence="5">
    <name type="scientific">Picocystis salinarum</name>
    <dbReference type="NCBI Taxonomy" id="88271"/>
    <lineage>
        <taxon>Eukaryota</taxon>
        <taxon>Viridiplantae</taxon>
        <taxon>Chlorophyta</taxon>
        <taxon>Picocystophyceae</taxon>
        <taxon>Picocystales</taxon>
        <taxon>Picocystaceae</taxon>
        <taxon>Picocystis</taxon>
    </lineage>
</organism>
<dbReference type="GO" id="GO:0007030">
    <property type="term" value="P:Golgi organization"/>
    <property type="evidence" value="ECO:0007669"/>
    <property type="project" value="UniProtKB-UniRule"/>
</dbReference>
<evidence type="ECO:0000256" key="4">
    <source>
        <dbReference type="SAM" id="MobiDB-lite"/>
    </source>
</evidence>
<feature type="region of interest" description="Disordered" evidence="4">
    <location>
        <begin position="26"/>
        <end position="59"/>
    </location>
</feature>
<name>A0A7S3XD21_9CHLO</name>
<dbReference type="GO" id="GO:0042147">
    <property type="term" value="P:retrograde transport, endosome to Golgi"/>
    <property type="evidence" value="ECO:0007669"/>
    <property type="project" value="UniProtKB-UniRule"/>
</dbReference>
<dbReference type="InterPro" id="IPR014812">
    <property type="entry name" value="Vps51"/>
</dbReference>
<dbReference type="PANTHER" id="PTHR15954:SF4">
    <property type="entry name" value="VACUOLAR PROTEIN SORTING-ASSOCIATED PROTEIN 51 HOMOLOG"/>
    <property type="match status" value="1"/>
</dbReference>
<dbReference type="GO" id="GO:0005829">
    <property type="term" value="C:cytosol"/>
    <property type="evidence" value="ECO:0007669"/>
    <property type="project" value="GOC"/>
</dbReference>
<feature type="region of interest" description="Disordered" evidence="4">
    <location>
        <begin position="504"/>
        <end position="533"/>
    </location>
</feature>
<dbReference type="EMBL" id="HBIS01004424">
    <property type="protein sequence ID" value="CAE0610198.1"/>
    <property type="molecule type" value="Transcribed_RNA"/>
</dbReference>
<evidence type="ECO:0000313" key="5">
    <source>
        <dbReference type="EMBL" id="CAE0610198.1"/>
    </source>
</evidence>
<dbReference type="AlphaFoldDB" id="A0A7S3XD21"/>
<dbReference type="GO" id="GO:0032456">
    <property type="term" value="P:endocytic recycling"/>
    <property type="evidence" value="ECO:0007669"/>
    <property type="project" value="TreeGrafter"/>
</dbReference>
<comment type="subcellular location">
    <subcellularLocation>
        <location evidence="2">Golgi apparatus</location>
        <location evidence="2">trans-Golgi network</location>
    </subcellularLocation>
</comment>
<comment type="similarity">
    <text evidence="1 2">Belongs to the VPS51 family.</text>
</comment>
<dbReference type="GO" id="GO:0006869">
    <property type="term" value="P:lipid transport"/>
    <property type="evidence" value="ECO:0007669"/>
    <property type="project" value="UniProtKB-UniRule"/>
</dbReference>
<evidence type="ECO:0000256" key="3">
    <source>
        <dbReference type="SAM" id="Coils"/>
    </source>
</evidence>
<sequence>MDVRVSDGMDEHAMRMHDLLWEYYGSEEHGSDPKEGEERGWVAQDQREEKDRSEPNLDPIDTQAFDATRYVDELLRKERLPELFQKHATLATDVKQLDCDMQALVYENYNKFIAATETIRTLRRDVDGMEDTCEKLKQAMKEVQESSMVLGGSESNDAEELGQLQDLHTTLSDLQYLESLPRNIQTMVEQGMLEGAAKEAAQVFRPLQELALDYPGSRIAQAAQEVETEVAKLKETLLDRMNAVEEDGDAAADIVEMLVLLGMEPTELEEEYCQPLMKRMLEEMEQSATNAEGQDKGRVLESLNDAFCAQLAQVIGKYRTVFAHVGQEVPRSISIAMDAFARLVRSVLCSPPLLGPEELVVALDALVKKFASLDDLPAKVSLETNARRIARLCILSCLEAQASEARGRLLHALEGIADTCSQMESGREGPVSRLEAKQVSTSSHDAFVAFVKDCTDTIDALSAMLKSAEGYRLTDSWREELISHVAAVETNLLEDVASSMLDRCGLDTSRMPTPRRRSSKRPSMDEAAGESVGEARNDAVAPLYLLLSAQVLRDVLEEGLSEITGALNAVEVGVDMQSNRVAQTLRQASDDLVQAHRARHVKALSNLLTTSTLEEDWSRMGPPESVRAVIFTAEDAITNMYNETAAVLGGEDLKSPTHTLDGASALERDVARMFDSRLNSTDRRGPDSVSLVLQVVQESIQEWEGCWDKVRLHCDGYRQLQVDCAYLKVYMNRFVDSTVSDQLLDRVLASARRSCKDPEPLEASVVEDVLSKPRPRAR</sequence>
<dbReference type="GO" id="GO:1990745">
    <property type="term" value="C:EARP complex"/>
    <property type="evidence" value="ECO:0007669"/>
    <property type="project" value="TreeGrafter"/>
</dbReference>
<protein>
    <recommendedName>
        <fullName evidence="2">Vacuolar protein sorting-associated protein 51 homolog</fullName>
    </recommendedName>
</protein>
<dbReference type="GO" id="GO:0016020">
    <property type="term" value="C:membrane"/>
    <property type="evidence" value="ECO:0007669"/>
    <property type="project" value="TreeGrafter"/>
</dbReference>
<dbReference type="GO" id="GO:0048193">
    <property type="term" value="P:Golgi vesicle transport"/>
    <property type="evidence" value="ECO:0007669"/>
    <property type="project" value="TreeGrafter"/>
</dbReference>
<keyword evidence="2" id="KW-0445">Lipid transport</keyword>
<gene>
    <name evidence="5" type="ORF">PSAL00342_LOCUS4021</name>
</gene>
<keyword evidence="2" id="KW-0333">Golgi apparatus</keyword>